<name>A0A815VJL8_9BILA</name>
<protein>
    <submittedName>
        <fullName evidence="1">Uncharacterized protein</fullName>
    </submittedName>
</protein>
<feature type="non-terminal residue" evidence="1">
    <location>
        <position position="1"/>
    </location>
</feature>
<comment type="caution">
    <text evidence="1">The sequence shown here is derived from an EMBL/GenBank/DDBJ whole genome shotgun (WGS) entry which is preliminary data.</text>
</comment>
<dbReference type="AlphaFoldDB" id="A0A815VJL8"/>
<evidence type="ECO:0000313" key="2">
    <source>
        <dbReference type="Proteomes" id="UP000663891"/>
    </source>
</evidence>
<dbReference type="EMBL" id="CAJNON010004118">
    <property type="protein sequence ID" value="CAF1529146.1"/>
    <property type="molecule type" value="Genomic_DNA"/>
</dbReference>
<accession>A0A815VJL8</accession>
<gene>
    <name evidence="1" type="ORF">VCS650_LOCUS43624</name>
</gene>
<reference evidence="1" key="1">
    <citation type="submission" date="2021-02" db="EMBL/GenBank/DDBJ databases">
        <authorList>
            <person name="Nowell W R."/>
        </authorList>
    </citation>
    <scope>NUCLEOTIDE SEQUENCE</scope>
</reference>
<dbReference type="Proteomes" id="UP000663891">
    <property type="component" value="Unassembled WGS sequence"/>
</dbReference>
<sequence length="80" mass="8682">VITISTKGSSWLIKSSSMYHVTKAIIIIMSSPSWPQGHHQMQGLHHQADQASSGHQIIIISTGPITTGAPPYHQDQAIIK</sequence>
<evidence type="ECO:0000313" key="1">
    <source>
        <dbReference type="EMBL" id="CAF1529146.1"/>
    </source>
</evidence>
<proteinExistence type="predicted"/>
<organism evidence="1 2">
    <name type="scientific">Adineta steineri</name>
    <dbReference type="NCBI Taxonomy" id="433720"/>
    <lineage>
        <taxon>Eukaryota</taxon>
        <taxon>Metazoa</taxon>
        <taxon>Spiralia</taxon>
        <taxon>Gnathifera</taxon>
        <taxon>Rotifera</taxon>
        <taxon>Eurotatoria</taxon>
        <taxon>Bdelloidea</taxon>
        <taxon>Adinetida</taxon>
        <taxon>Adinetidae</taxon>
        <taxon>Adineta</taxon>
    </lineage>
</organism>